<dbReference type="Pfam" id="PF22725">
    <property type="entry name" value="GFO_IDH_MocA_C3"/>
    <property type="match status" value="1"/>
</dbReference>
<evidence type="ECO:0000313" key="5">
    <source>
        <dbReference type="Proteomes" id="UP000050509"/>
    </source>
</evidence>
<dbReference type="SUPFAM" id="SSF55347">
    <property type="entry name" value="Glyceraldehyde-3-phosphate dehydrogenase-like, C-terminal domain"/>
    <property type="match status" value="1"/>
</dbReference>
<dbReference type="AlphaFoldDB" id="A0A0P9EXZ0"/>
<proteinExistence type="predicted"/>
<sequence>MFRVALIGCGLISESHIRAYTQHASRARISVCCDLDAAKAAHCAELAGGAHATTSLEEVLGDPDVDAVEICTPHHLHADIAIAAARAGKHILCQKPLEKTLAGCDAIIGAAEAAGVTLFYGETNHTLPGVVEMKRAIDAGRIGPLVGIQATYAHWQGGKYLSTAWRYDPNITGGGQLLDGGIHYIDVLLQIGGPIKAVSCMTTRFRPELGGEDTAVMNVRFAGGQLGTLFSSQPAGVWFPGSSVVAFGMEGVLALGGPLGALTLFRPSGGFRSEPEVLLPANEDGFAAMI</sequence>
<protein>
    <recommendedName>
        <fullName evidence="6">Oxidoreductase</fullName>
    </recommendedName>
</protein>
<dbReference type="GO" id="GO:0000166">
    <property type="term" value="F:nucleotide binding"/>
    <property type="evidence" value="ECO:0007669"/>
    <property type="project" value="InterPro"/>
</dbReference>
<evidence type="ECO:0008006" key="6">
    <source>
        <dbReference type="Google" id="ProtNLM"/>
    </source>
</evidence>
<dbReference type="InterPro" id="IPR055170">
    <property type="entry name" value="GFO_IDH_MocA-like_dom"/>
</dbReference>
<dbReference type="Proteomes" id="UP000050509">
    <property type="component" value="Unassembled WGS sequence"/>
</dbReference>
<feature type="domain" description="GFO/IDH/MocA-like oxidoreductase" evidence="3">
    <location>
        <begin position="131"/>
        <end position="237"/>
    </location>
</feature>
<evidence type="ECO:0000259" key="2">
    <source>
        <dbReference type="Pfam" id="PF01408"/>
    </source>
</evidence>
<reference evidence="4 5" key="1">
    <citation type="submission" date="2015-09" db="EMBL/GenBank/DDBJ databases">
        <title>Draft genome sequence of Kouleothrix aurantiaca JCM 19913.</title>
        <authorList>
            <person name="Hemp J."/>
        </authorList>
    </citation>
    <scope>NUCLEOTIDE SEQUENCE [LARGE SCALE GENOMIC DNA]</scope>
    <source>
        <strain evidence="4 5">COM-B</strain>
    </source>
</reference>
<organism evidence="4 5">
    <name type="scientific">Kouleothrix aurantiaca</name>
    <dbReference type="NCBI Taxonomy" id="186479"/>
    <lineage>
        <taxon>Bacteria</taxon>
        <taxon>Bacillati</taxon>
        <taxon>Chloroflexota</taxon>
        <taxon>Chloroflexia</taxon>
        <taxon>Chloroflexales</taxon>
        <taxon>Roseiflexineae</taxon>
        <taxon>Roseiflexaceae</taxon>
        <taxon>Kouleothrix</taxon>
    </lineage>
</organism>
<evidence type="ECO:0000256" key="1">
    <source>
        <dbReference type="ARBA" id="ARBA00023002"/>
    </source>
</evidence>
<feature type="domain" description="Gfo/Idh/MocA-like oxidoreductase N-terminal" evidence="2">
    <location>
        <begin position="2"/>
        <end position="121"/>
    </location>
</feature>
<dbReference type="PANTHER" id="PTHR43818:SF11">
    <property type="entry name" value="BCDNA.GH03377"/>
    <property type="match status" value="1"/>
</dbReference>
<dbReference type="Gene3D" id="3.40.50.720">
    <property type="entry name" value="NAD(P)-binding Rossmann-like Domain"/>
    <property type="match status" value="1"/>
</dbReference>
<dbReference type="InterPro" id="IPR000683">
    <property type="entry name" value="Gfo/Idh/MocA-like_OxRdtase_N"/>
</dbReference>
<name>A0A0P9EXZ0_9CHLR</name>
<dbReference type="Gene3D" id="3.30.360.10">
    <property type="entry name" value="Dihydrodipicolinate Reductase, domain 2"/>
    <property type="match status" value="1"/>
</dbReference>
<gene>
    <name evidence="4" type="ORF">SE17_34450</name>
</gene>
<dbReference type="GO" id="GO:0016491">
    <property type="term" value="F:oxidoreductase activity"/>
    <property type="evidence" value="ECO:0007669"/>
    <property type="project" value="UniProtKB-KW"/>
</dbReference>
<comment type="caution">
    <text evidence="4">The sequence shown here is derived from an EMBL/GenBank/DDBJ whole genome shotgun (WGS) entry which is preliminary data.</text>
</comment>
<dbReference type="SUPFAM" id="SSF51735">
    <property type="entry name" value="NAD(P)-binding Rossmann-fold domains"/>
    <property type="match status" value="1"/>
</dbReference>
<accession>A0A0P9EXZ0</accession>
<keyword evidence="1" id="KW-0560">Oxidoreductase</keyword>
<evidence type="ECO:0000313" key="4">
    <source>
        <dbReference type="EMBL" id="KPV49111.1"/>
    </source>
</evidence>
<dbReference type="InterPro" id="IPR036291">
    <property type="entry name" value="NAD(P)-bd_dom_sf"/>
</dbReference>
<dbReference type="EMBL" id="LJCR01002189">
    <property type="protein sequence ID" value="KPV49111.1"/>
    <property type="molecule type" value="Genomic_DNA"/>
</dbReference>
<keyword evidence="5" id="KW-1185">Reference proteome</keyword>
<dbReference type="Pfam" id="PF01408">
    <property type="entry name" value="GFO_IDH_MocA"/>
    <property type="match status" value="1"/>
</dbReference>
<dbReference type="PANTHER" id="PTHR43818">
    <property type="entry name" value="BCDNA.GH03377"/>
    <property type="match status" value="1"/>
</dbReference>
<dbReference type="InterPro" id="IPR050463">
    <property type="entry name" value="Gfo/Idh/MocA_oxidrdct_glycsds"/>
</dbReference>
<evidence type="ECO:0000259" key="3">
    <source>
        <dbReference type="Pfam" id="PF22725"/>
    </source>
</evidence>
<feature type="non-terminal residue" evidence="4">
    <location>
        <position position="290"/>
    </location>
</feature>